<evidence type="ECO:0000259" key="8">
    <source>
        <dbReference type="PROSITE" id="PS51006"/>
    </source>
</evidence>
<dbReference type="InterPro" id="IPR001045">
    <property type="entry name" value="Spermi_synthase"/>
</dbReference>
<dbReference type="PANTHER" id="PTHR11558:SF11">
    <property type="entry name" value="SPERMIDINE SYNTHASE"/>
    <property type="match status" value="1"/>
</dbReference>
<comment type="similarity">
    <text evidence="6">Belongs to the spermidine/spermine synthase family.</text>
</comment>
<sequence length="384" mass="41524">MPRPETQAWLPHGEVEHRTSGRATPPDSSRSHGEGKSPNLKAAAAGAPLIVSSPPSRRQPPTSLLLSASTPNSRFREMEAEAVAKRARESGDAAAAGGGEQAGISAVIPGWFSEISPMWPGEAHSLKVEKSSTYGKVLVLDGVIQVTERDECAYQEMITHLPLCSIKDSKKVLVIGGGDGGVLREVSRHSSVEQIDLCEIDKMVVEVSKEFFPHLAVGFDDPRVSLHIGDGVAFLKNAPEGTYDAVIVDSSDPIGPAQELFEKPFFQSVARALRPGGVVCTQAESIWLHMHIIEDIVANCRQVFKGSVNYAWTTVPTYPSGVIGFMLCSTEGPTVDFQHPVFNIEDDVYSTKSKGPLKFYNSEIHSASFCLPSFAKRVIESKPN</sequence>
<dbReference type="GO" id="GO:0008295">
    <property type="term" value="P:spermidine biosynthetic process"/>
    <property type="evidence" value="ECO:0007669"/>
    <property type="project" value="TreeGrafter"/>
</dbReference>
<evidence type="ECO:0000256" key="2">
    <source>
        <dbReference type="ARBA" id="ARBA00012455"/>
    </source>
</evidence>
<keyword evidence="5" id="KW-0620">Polyamine biosynthesis</keyword>
<dbReference type="GO" id="GO:0004766">
    <property type="term" value="F:spermidine synthase activity"/>
    <property type="evidence" value="ECO:0007669"/>
    <property type="project" value="UniProtKB-EC"/>
</dbReference>
<accession>A0A8J5VU70</accession>
<dbReference type="PROSITE" id="PS51006">
    <property type="entry name" value="PABS_2"/>
    <property type="match status" value="1"/>
</dbReference>
<dbReference type="InterPro" id="IPR030374">
    <property type="entry name" value="PABS"/>
</dbReference>
<dbReference type="Pfam" id="PF01564">
    <property type="entry name" value="Spermine_synth"/>
    <property type="match status" value="1"/>
</dbReference>
<comment type="caution">
    <text evidence="9">The sequence shown here is derived from an EMBL/GenBank/DDBJ whole genome shotgun (WGS) entry which is preliminary data.</text>
</comment>
<reference evidence="9" key="1">
    <citation type="journal article" date="2021" name="bioRxiv">
        <title>Whole Genome Assembly and Annotation of Northern Wild Rice, Zizania palustris L., Supports a Whole Genome Duplication in the Zizania Genus.</title>
        <authorList>
            <person name="Haas M."/>
            <person name="Kono T."/>
            <person name="Macchietto M."/>
            <person name="Millas R."/>
            <person name="McGilp L."/>
            <person name="Shao M."/>
            <person name="Duquette J."/>
            <person name="Hirsch C.N."/>
            <person name="Kimball J."/>
        </authorList>
    </citation>
    <scope>NUCLEOTIDE SEQUENCE</scope>
    <source>
        <tissue evidence="9">Fresh leaf tissue</tissue>
    </source>
</reference>
<feature type="compositionally biased region" description="Low complexity" evidence="7">
    <location>
        <begin position="52"/>
        <end position="67"/>
    </location>
</feature>
<keyword evidence="10" id="KW-1185">Reference proteome</keyword>
<name>A0A8J5VU70_ZIZPA</name>
<dbReference type="CDD" id="cd02440">
    <property type="entry name" value="AdoMet_MTases"/>
    <property type="match status" value="1"/>
</dbReference>
<reference evidence="9" key="2">
    <citation type="submission" date="2021-02" db="EMBL/GenBank/DDBJ databases">
        <authorList>
            <person name="Kimball J.A."/>
            <person name="Haas M.W."/>
            <person name="Macchietto M."/>
            <person name="Kono T."/>
            <person name="Duquette J."/>
            <person name="Shao M."/>
        </authorList>
    </citation>
    <scope>NUCLEOTIDE SEQUENCE</scope>
    <source>
        <tissue evidence="9">Fresh leaf tissue</tissue>
    </source>
</reference>
<dbReference type="EMBL" id="JAAALK010000282">
    <property type="protein sequence ID" value="KAG8080835.1"/>
    <property type="molecule type" value="Genomic_DNA"/>
</dbReference>
<gene>
    <name evidence="9" type="ORF">GUJ93_ZPchr0007g4133</name>
</gene>
<protein>
    <recommendedName>
        <fullName evidence="2">spermidine synthase</fullName>
        <ecNumber evidence="2">2.5.1.16</ecNumber>
    </recommendedName>
</protein>
<dbReference type="PROSITE" id="PS01330">
    <property type="entry name" value="PABS_1"/>
    <property type="match status" value="1"/>
</dbReference>
<feature type="region of interest" description="Disordered" evidence="7">
    <location>
        <begin position="1"/>
        <end position="73"/>
    </location>
</feature>
<comment type="pathway">
    <text evidence="1">Amine and polyamine biosynthesis; spermidine biosynthesis; spermidine from putrescine: step 1/1.</text>
</comment>
<evidence type="ECO:0000256" key="1">
    <source>
        <dbReference type="ARBA" id="ARBA00005123"/>
    </source>
</evidence>
<dbReference type="NCBIfam" id="NF037959">
    <property type="entry name" value="MFS_SpdSyn"/>
    <property type="match status" value="1"/>
</dbReference>
<feature type="domain" description="PABS" evidence="8">
    <location>
        <begin position="77"/>
        <end position="330"/>
    </location>
</feature>
<dbReference type="OrthoDB" id="38125at2759"/>
<dbReference type="HAMAP" id="MF_00198">
    <property type="entry name" value="Spermidine_synth"/>
    <property type="match status" value="1"/>
</dbReference>
<dbReference type="NCBIfam" id="NF002010">
    <property type="entry name" value="PRK00811.1"/>
    <property type="match status" value="1"/>
</dbReference>
<dbReference type="PANTHER" id="PTHR11558">
    <property type="entry name" value="SPERMIDINE/SPERMINE SYNTHASE"/>
    <property type="match status" value="1"/>
</dbReference>
<evidence type="ECO:0000256" key="5">
    <source>
        <dbReference type="PROSITE-ProRule" id="PRU00354"/>
    </source>
</evidence>
<evidence type="ECO:0000256" key="6">
    <source>
        <dbReference type="RuleBase" id="RU003836"/>
    </source>
</evidence>
<dbReference type="NCBIfam" id="TIGR00417">
    <property type="entry name" value="speE"/>
    <property type="match status" value="1"/>
</dbReference>
<comment type="catalytic activity">
    <reaction evidence="4">
        <text>S-adenosyl 3-(methylsulfanyl)propylamine + putrescine = S-methyl-5'-thioadenosine + spermidine + H(+)</text>
        <dbReference type="Rhea" id="RHEA:12721"/>
        <dbReference type="ChEBI" id="CHEBI:15378"/>
        <dbReference type="ChEBI" id="CHEBI:17509"/>
        <dbReference type="ChEBI" id="CHEBI:57443"/>
        <dbReference type="ChEBI" id="CHEBI:57834"/>
        <dbReference type="ChEBI" id="CHEBI:326268"/>
        <dbReference type="EC" id="2.5.1.16"/>
    </reaction>
</comment>
<dbReference type="Proteomes" id="UP000729402">
    <property type="component" value="Unassembled WGS sequence"/>
</dbReference>
<evidence type="ECO:0000256" key="7">
    <source>
        <dbReference type="SAM" id="MobiDB-lite"/>
    </source>
</evidence>
<keyword evidence="3 5" id="KW-0808">Transferase</keyword>
<proteinExistence type="inferred from homology"/>
<evidence type="ECO:0000313" key="10">
    <source>
        <dbReference type="Proteomes" id="UP000729402"/>
    </source>
</evidence>
<evidence type="ECO:0000256" key="3">
    <source>
        <dbReference type="ARBA" id="ARBA00022679"/>
    </source>
</evidence>
<dbReference type="Pfam" id="PF17284">
    <property type="entry name" value="Spermine_synt_N"/>
    <property type="match status" value="1"/>
</dbReference>
<dbReference type="EC" id="2.5.1.16" evidence="2"/>
<dbReference type="AlphaFoldDB" id="A0A8J5VU70"/>
<organism evidence="9 10">
    <name type="scientific">Zizania palustris</name>
    <name type="common">Northern wild rice</name>
    <dbReference type="NCBI Taxonomy" id="103762"/>
    <lineage>
        <taxon>Eukaryota</taxon>
        <taxon>Viridiplantae</taxon>
        <taxon>Streptophyta</taxon>
        <taxon>Embryophyta</taxon>
        <taxon>Tracheophyta</taxon>
        <taxon>Spermatophyta</taxon>
        <taxon>Magnoliopsida</taxon>
        <taxon>Liliopsida</taxon>
        <taxon>Poales</taxon>
        <taxon>Poaceae</taxon>
        <taxon>BOP clade</taxon>
        <taxon>Oryzoideae</taxon>
        <taxon>Oryzeae</taxon>
        <taxon>Zizaniinae</taxon>
        <taxon>Zizania</taxon>
    </lineage>
</organism>
<dbReference type="FunFam" id="3.40.50.150:FF:000048">
    <property type="entry name" value="Spermidine synthase 1"/>
    <property type="match status" value="1"/>
</dbReference>
<dbReference type="GO" id="GO:0005829">
    <property type="term" value="C:cytosol"/>
    <property type="evidence" value="ECO:0007669"/>
    <property type="project" value="TreeGrafter"/>
</dbReference>
<dbReference type="InterPro" id="IPR030373">
    <property type="entry name" value="PABS_CS"/>
</dbReference>
<evidence type="ECO:0000256" key="4">
    <source>
        <dbReference type="ARBA" id="ARBA00049307"/>
    </source>
</evidence>
<feature type="active site" description="Proton acceptor" evidence="5">
    <location>
        <position position="249"/>
    </location>
</feature>
<dbReference type="InterPro" id="IPR035246">
    <property type="entry name" value="Spermidine_synt_N"/>
</dbReference>
<evidence type="ECO:0000313" key="9">
    <source>
        <dbReference type="EMBL" id="KAG8080835.1"/>
    </source>
</evidence>